<dbReference type="GO" id="GO:0051537">
    <property type="term" value="F:2 iron, 2 sulfur cluster binding"/>
    <property type="evidence" value="ECO:0007669"/>
    <property type="project" value="InterPro"/>
</dbReference>
<dbReference type="AlphaFoldDB" id="A0A1M7Z873"/>
<dbReference type="CDD" id="cd00207">
    <property type="entry name" value="fer2"/>
    <property type="match status" value="1"/>
</dbReference>
<dbReference type="PIRSF" id="PIRSF036557">
    <property type="entry name" value="XdhA_RC"/>
    <property type="match status" value="1"/>
</dbReference>
<dbReference type="PANTHER" id="PTHR45444">
    <property type="entry name" value="XANTHINE DEHYDROGENASE"/>
    <property type="match status" value="1"/>
</dbReference>
<feature type="domain" description="FAD-binding PCMH-type" evidence="7">
    <location>
        <begin position="190"/>
        <end position="364"/>
    </location>
</feature>
<dbReference type="InterPro" id="IPR005107">
    <property type="entry name" value="CO_DH_flav_C"/>
</dbReference>
<dbReference type="RefSeq" id="WP_073625664.1">
    <property type="nucleotide sequence ID" value="NZ_FRXO01000001.1"/>
</dbReference>
<dbReference type="GO" id="GO:0004854">
    <property type="term" value="F:xanthine dehydrogenase activity"/>
    <property type="evidence" value="ECO:0007669"/>
    <property type="project" value="InterPro"/>
</dbReference>
<evidence type="ECO:0000259" key="6">
    <source>
        <dbReference type="PROSITE" id="PS51085"/>
    </source>
</evidence>
<dbReference type="STRING" id="1123029.SAMN02745172_00595"/>
<evidence type="ECO:0000256" key="3">
    <source>
        <dbReference type="ARBA" id="ARBA00022827"/>
    </source>
</evidence>
<dbReference type="SUPFAM" id="SSF54292">
    <property type="entry name" value="2Fe-2S ferredoxin-like"/>
    <property type="match status" value="1"/>
</dbReference>
<evidence type="ECO:0000313" key="8">
    <source>
        <dbReference type="EMBL" id="SHO61118.1"/>
    </source>
</evidence>
<dbReference type="SUPFAM" id="SSF47741">
    <property type="entry name" value="CO dehydrogenase ISP C-domain like"/>
    <property type="match status" value="1"/>
</dbReference>
<dbReference type="PROSITE" id="PS00197">
    <property type="entry name" value="2FE2S_FER_1"/>
    <property type="match status" value="1"/>
</dbReference>
<dbReference type="PROSITE" id="PS51085">
    <property type="entry name" value="2FE2S_FER_2"/>
    <property type="match status" value="1"/>
</dbReference>
<keyword evidence="5" id="KW-0408">Iron</keyword>
<dbReference type="NCBIfam" id="TIGR02963">
    <property type="entry name" value="xanthine_xdhA"/>
    <property type="match status" value="1"/>
</dbReference>
<dbReference type="InterPro" id="IPR012675">
    <property type="entry name" value="Beta-grasp_dom_sf"/>
</dbReference>
<dbReference type="InterPro" id="IPR036318">
    <property type="entry name" value="FAD-bd_PCMH-like_sf"/>
</dbReference>
<dbReference type="InterPro" id="IPR016167">
    <property type="entry name" value="FAD-bd_PCMH_sub1"/>
</dbReference>
<keyword evidence="9" id="KW-1185">Reference proteome</keyword>
<dbReference type="InterPro" id="IPR036683">
    <property type="entry name" value="CO_DH_flav_C_dom_sf"/>
</dbReference>
<evidence type="ECO:0000256" key="2">
    <source>
        <dbReference type="ARBA" id="ARBA00022723"/>
    </source>
</evidence>
<dbReference type="InterPro" id="IPR002346">
    <property type="entry name" value="Mopterin_DH_FAD-bd"/>
</dbReference>
<dbReference type="InterPro" id="IPR016166">
    <property type="entry name" value="FAD-bd_PCMH"/>
</dbReference>
<dbReference type="InterPro" id="IPR016208">
    <property type="entry name" value="Ald_Oxase/xanthine_DH-like"/>
</dbReference>
<dbReference type="Gene3D" id="3.30.390.50">
    <property type="entry name" value="CO dehydrogenase flavoprotein, C-terminal domain"/>
    <property type="match status" value="1"/>
</dbReference>
<dbReference type="Pfam" id="PF03450">
    <property type="entry name" value="CO_deh_flav_C"/>
    <property type="match status" value="1"/>
</dbReference>
<evidence type="ECO:0000259" key="7">
    <source>
        <dbReference type="PROSITE" id="PS51387"/>
    </source>
</evidence>
<keyword evidence="2" id="KW-0479">Metal-binding</keyword>
<dbReference type="Gene3D" id="1.10.150.120">
    <property type="entry name" value="[2Fe-2S]-binding domain"/>
    <property type="match status" value="1"/>
</dbReference>
<dbReference type="SUPFAM" id="SSF56176">
    <property type="entry name" value="FAD-binding/transporter-associated domain-like"/>
    <property type="match status" value="1"/>
</dbReference>
<dbReference type="SUPFAM" id="SSF55447">
    <property type="entry name" value="CO dehydrogenase flavoprotein C-terminal domain-like"/>
    <property type="match status" value="1"/>
</dbReference>
<dbReference type="GO" id="GO:0005506">
    <property type="term" value="F:iron ion binding"/>
    <property type="evidence" value="ECO:0007669"/>
    <property type="project" value="InterPro"/>
</dbReference>
<name>A0A1M7Z873_9HYPH</name>
<evidence type="ECO:0000256" key="5">
    <source>
        <dbReference type="ARBA" id="ARBA00023004"/>
    </source>
</evidence>
<sequence length="493" mass="52023">MARDRIRFIRRGRTVEIRDLKPTETLLDYLRLREGAKGTKEGCNEGDCGACTVAIGRPHDGRMIYEPVNACIHLAGMADGAEVVTVEDLGTPENLHPIQEAMVQHHASQCGFCTPGFVMSLFALYQDGRPVDRQGLNEWLAGNLCRCTGYRPIADAALGVCGHGARDVFSAASAGKATALAALADDEDVILGGEERFFAAPASLSALLALYGRHPDAVIVAGATDVGLWITKALRDLPKVIWLGRVAELKRIEEAADSLIIGAGATYNAVEPFIDAVDADLAVLWRRIGSRQVRAAGTVGGNVANGSPIGDTPPALIALGAEVVLASAAGERTLPLEDFFIAYGKQDRRPGEIVARLVLPRLGEGDVYRAYKLAKRHDQDISAVMAAFRFRVADGRVAAARIAFGGMAATPKRAAAAERAVIGCRVGDLSAALAVAGVLAEDFAPIDDMRASAAYRLDAAGSLLVKALVEAGGEATTTTRVRGFREVADAASL</sequence>
<dbReference type="Gene3D" id="3.10.20.30">
    <property type="match status" value="1"/>
</dbReference>
<dbReference type="InterPro" id="IPR002888">
    <property type="entry name" value="2Fe-2S-bd"/>
</dbReference>
<dbReference type="InterPro" id="IPR014307">
    <property type="entry name" value="Xanthine_DH_ssu"/>
</dbReference>
<dbReference type="InterPro" id="IPR016169">
    <property type="entry name" value="FAD-bd_PCMH_sub2"/>
</dbReference>
<keyword evidence="1" id="KW-0285">Flavoprotein</keyword>
<keyword evidence="4" id="KW-0560">Oxidoreductase</keyword>
<organism evidence="8 9">
    <name type="scientific">Pseudoxanthobacter soli DSM 19599</name>
    <dbReference type="NCBI Taxonomy" id="1123029"/>
    <lineage>
        <taxon>Bacteria</taxon>
        <taxon>Pseudomonadati</taxon>
        <taxon>Pseudomonadota</taxon>
        <taxon>Alphaproteobacteria</taxon>
        <taxon>Hyphomicrobiales</taxon>
        <taxon>Segnochrobactraceae</taxon>
        <taxon>Pseudoxanthobacter</taxon>
    </lineage>
</organism>
<dbReference type="Proteomes" id="UP000186406">
    <property type="component" value="Unassembled WGS sequence"/>
</dbReference>
<dbReference type="EMBL" id="FRXO01000001">
    <property type="protein sequence ID" value="SHO61118.1"/>
    <property type="molecule type" value="Genomic_DNA"/>
</dbReference>
<dbReference type="Pfam" id="PF01799">
    <property type="entry name" value="Fer2_2"/>
    <property type="match status" value="1"/>
</dbReference>
<dbReference type="Gene3D" id="3.30.465.10">
    <property type="match status" value="1"/>
</dbReference>
<dbReference type="InterPro" id="IPR036010">
    <property type="entry name" value="2Fe-2S_ferredoxin-like_sf"/>
</dbReference>
<dbReference type="InterPro" id="IPR012175">
    <property type="entry name" value="Xanth_DH_ssu_bac"/>
</dbReference>
<dbReference type="PROSITE" id="PS51387">
    <property type="entry name" value="FAD_PCMH"/>
    <property type="match status" value="1"/>
</dbReference>
<evidence type="ECO:0000256" key="1">
    <source>
        <dbReference type="ARBA" id="ARBA00022630"/>
    </source>
</evidence>
<dbReference type="InterPro" id="IPR001041">
    <property type="entry name" value="2Fe-2S_ferredoxin-type"/>
</dbReference>
<keyword evidence="3" id="KW-0274">FAD</keyword>
<dbReference type="PANTHER" id="PTHR45444:SF3">
    <property type="entry name" value="XANTHINE DEHYDROGENASE"/>
    <property type="match status" value="1"/>
</dbReference>
<dbReference type="Gene3D" id="3.30.43.10">
    <property type="entry name" value="Uridine Diphospho-n-acetylenolpyruvylglucosamine Reductase, domain 2"/>
    <property type="match status" value="1"/>
</dbReference>
<dbReference type="Pfam" id="PF00111">
    <property type="entry name" value="Fer2"/>
    <property type="match status" value="1"/>
</dbReference>
<dbReference type="GO" id="GO:0071949">
    <property type="term" value="F:FAD binding"/>
    <property type="evidence" value="ECO:0007669"/>
    <property type="project" value="InterPro"/>
</dbReference>
<dbReference type="InterPro" id="IPR036884">
    <property type="entry name" value="2Fe-2S-bd_dom_sf"/>
</dbReference>
<dbReference type="OrthoDB" id="9792018at2"/>
<dbReference type="SMART" id="SM01092">
    <property type="entry name" value="CO_deh_flav_C"/>
    <property type="match status" value="1"/>
</dbReference>
<dbReference type="Pfam" id="PF00941">
    <property type="entry name" value="FAD_binding_5"/>
    <property type="match status" value="1"/>
</dbReference>
<protein>
    <submittedName>
        <fullName evidence="8">Xanthine dehydrogenase small subunit</fullName>
    </submittedName>
</protein>
<accession>A0A1M7Z873</accession>
<evidence type="ECO:0000256" key="4">
    <source>
        <dbReference type="ARBA" id="ARBA00023002"/>
    </source>
</evidence>
<proteinExistence type="predicted"/>
<reference evidence="8 9" key="1">
    <citation type="submission" date="2016-12" db="EMBL/GenBank/DDBJ databases">
        <authorList>
            <person name="Song W.-J."/>
            <person name="Kurnit D.M."/>
        </authorList>
    </citation>
    <scope>NUCLEOTIDE SEQUENCE [LARGE SCALE GENOMIC DNA]</scope>
    <source>
        <strain evidence="8 9">DSM 19599</strain>
    </source>
</reference>
<evidence type="ECO:0000313" key="9">
    <source>
        <dbReference type="Proteomes" id="UP000186406"/>
    </source>
</evidence>
<dbReference type="InterPro" id="IPR006058">
    <property type="entry name" value="2Fe2S_fd_BS"/>
</dbReference>
<feature type="domain" description="2Fe-2S ferredoxin-type" evidence="6">
    <location>
        <begin position="4"/>
        <end position="89"/>
    </location>
</feature>
<gene>
    <name evidence="8" type="ORF">SAMN02745172_00595</name>
</gene>